<reference evidence="1 2" key="1">
    <citation type="submission" date="2016-12" db="EMBL/GenBank/DDBJ databases">
        <title>The genomes of Aspergillus section Nigri reveals drivers in fungal speciation.</title>
        <authorList>
            <consortium name="DOE Joint Genome Institute"/>
            <person name="Vesth T.C."/>
            <person name="Nybo J."/>
            <person name="Theobald S."/>
            <person name="Brandl J."/>
            <person name="Frisvad J.C."/>
            <person name="Nielsen K.F."/>
            <person name="Lyhne E.K."/>
            <person name="Kogle M.E."/>
            <person name="Kuo A."/>
            <person name="Riley R."/>
            <person name="Clum A."/>
            <person name="Nolan M."/>
            <person name="Lipzen A."/>
            <person name="Salamov A."/>
            <person name="Henrissat B."/>
            <person name="Wiebenga A."/>
            <person name="De Vries R.P."/>
            <person name="Grigoriev I.V."/>
            <person name="Mortensen U.H."/>
            <person name="Andersen M.R."/>
            <person name="Baker S.E."/>
        </authorList>
    </citation>
    <scope>NUCLEOTIDE SEQUENCE [LARGE SCALE GENOMIC DNA]</scope>
    <source>
        <strain evidence="1 2">CBS 115572</strain>
    </source>
</reference>
<name>A0A317X357_9EURO</name>
<gene>
    <name evidence="1" type="ORF">BO94DRAFT_583303</name>
</gene>
<dbReference type="EMBL" id="MSFK01000007">
    <property type="protein sequence ID" value="PWY93059.1"/>
    <property type="molecule type" value="Genomic_DNA"/>
</dbReference>
<keyword evidence="2" id="KW-1185">Reference proteome</keyword>
<accession>A0A317X357</accession>
<dbReference type="AlphaFoldDB" id="A0A317X357"/>
<dbReference type="GeneID" id="37117692"/>
<dbReference type="OrthoDB" id="4471293at2759"/>
<evidence type="ECO:0000313" key="1">
    <source>
        <dbReference type="EMBL" id="PWY93059.1"/>
    </source>
</evidence>
<organism evidence="1 2">
    <name type="scientific">Aspergillus sclerotioniger CBS 115572</name>
    <dbReference type="NCBI Taxonomy" id="1450535"/>
    <lineage>
        <taxon>Eukaryota</taxon>
        <taxon>Fungi</taxon>
        <taxon>Dikarya</taxon>
        <taxon>Ascomycota</taxon>
        <taxon>Pezizomycotina</taxon>
        <taxon>Eurotiomycetes</taxon>
        <taxon>Eurotiomycetidae</taxon>
        <taxon>Eurotiales</taxon>
        <taxon>Aspergillaceae</taxon>
        <taxon>Aspergillus</taxon>
        <taxon>Aspergillus subgen. Circumdati</taxon>
    </lineage>
</organism>
<comment type="caution">
    <text evidence="1">The sequence shown here is derived from an EMBL/GenBank/DDBJ whole genome shotgun (WGS) entry which is preliminary data.</text>
</comment>
<sequence length="178" mass="20749">MSADSFAQGSRTFTCCWRLLRKRPDHEQNDAVKGVHATRRDKLMSPETQYQWLKDLRSILGQPDRSLWPQIRDNYDHFDLIGNVRASSPTRGVDFCLMLITYHTDVNLMLDTSRRRLGLDIEPYHEGPVPVYGGSEQTPIGLVKLEWAFYGRERFHNTVFYVVEQANFDLLMKMPSPR</sequence>
<dbReference type="RefSeq" id="XP_025469820.1">
    <property type="nucleotide sequence ID" value="XM_025615549.1"/>
</dbReference>
<proteinExistence type="predicted"/>
<protein>
    <submittedName>
        <fullName evidence="1">Uncharacterized protein</fullName>
    </submittedName>
</protein>
<dbReference type="Proteomes" id="UP000246702">
    <property type="component" value="Unassembled WGS sequence"/>
</dbReference>
<evidence type="ECO:0000313" key="2">
    <source>
        <dbReference type="Proteomes" id="UP000246702"/>
    </source>
</evidence>